<keyword evidence="3" id="KW-1185">Reference proteome</keyword>
<organism evidence="2 3">
    <name type="scientific">Klugiella xanthotipulae</name>
    <dbReference type="NCBI Taxonomy" id="244735"/>
    <lineage>
        <taxon>Bacteria</taxon>
        <taxon>Bacillati</taxon>
        <taxon>Actinomycetota</taxon>
        <taxon>Actinomycetes</taxon>
        <taxon>Micrococcales</taxon>
        <taxon>Microbacteriaceae</taxon>
        <taxon>Klugiella</taxon>
    </lineage>
</organism>
<dbReference type="InterPro" id="IPR056510">
    <property type="entry name" value="WapI"/>
</dbReference>
<dbReference type="Pfam" id="PF24716">
    <property type="entry name" value="WapI"/>
    <property type="match status" value="1"/>
</dbReference>
<sequence length="152" mass="15889">MGQGQKFPEVRLGDRGGSQVTVGVNGRTSPPGTDPAVTFLRATVEIQVGSIRGCLNTVVSADGLALFRTALAEIDRALSGAAELNSLDGDFYLRVVGQPHGALHVEGQASESPGSDTRLYFTLDGMGLSDLTAIIDSLDECSREFPLLGQPA</sequence>
<dbReference type="RefSeq" id="WP_141917705.1">
    <property type="nucleotide sequence ID" value="NZ_BAAAYS010000028.1"/>
</dbReference>
<gene>
    <name evidence="2" type="ORF">FB466_1827</name>
</gene>
<reference evidence="2 3" key="1">
    <citation type="submission" date="2019-06" db="EMBL/GenBank/DDBJ databases">
        <title>Sequencing the genomes of 1000 actinobacteria strains.</title>
        <authorList>
            <person name="Klenk H.-P."/>
        </authorList>
    </citation>
    <scope>NUCLEOTIDE SEQUENCE [LARGE SCALE GENOMIC DNA]</scope>
    <source>
        <strain evidence="2 3">DSM 18031</strain>
    </source>
</reference>
<evidence type="ECO:0000313" key="2">
    <source>
        <dbReference type="EMBL" id="TQM63561.1"/>
    </source>
</evidence>
<dbReference type="EMBL" id="VFPN01000002">
    <property type="protein sequence ID" value="TQM63561.1"/>
    <property type="molecule type" value="Genomic_DNA"/>
</dbReference>
<dbReference type="AlphaFoldDB" id="A0A543HZ05"/>
<feature type="region of interest" description="Disordered" evidence="1">
    <location>
        <begin position="1"/>
        <end position="34"/>
    </location>
</feature>
<evidence type="ECO:0000313" key="3">
    <source>
        <dbReference type="Proteomes" id="UP000318331"/>
    </source>
</evidence>
<comment type="caution">
    <text evidence="2">The sequence shown here is derived from an EMBL/GenBank/DDBJ whole genome shotgun (WGS) entry which is preliminary data.</text>
</comment>
<dbReference type="Proteomes" id="UP000318331">
    <property type="component" value="Unassembled WGS sequence"/>
</dbReference>
<proteinExistence type="predicted"/>
<accession>A0A543HZ05</accession>
<evidence type="ECO:0000256" key="1">
    <source>
        <dbReference type="SAM" id="MobiDB-lite"/>
    </source>
</evidence>
<feature type="compositionally biased region" description="Polar residues" evidence="1">
    <location>
        <begin position="18"/>
        <end position="31"/>
    </location>
</feature>
<name>A0A543HZ05_9MICO</name>
<protein>
    <submittedName>
        <fullName evidence="2">Uncharacterized protein</fullName>
    </submittedName>
</protein>